<dbReference type="GO" id="GO:0002949">
    <property type="term" value="P:tRNA threonylcarbamoyladenosine modification"/>
    <property type="evidence" value="ECO:0007669"/>
    <property type="project" value="InterPro"/>
</dbReference>
<dbReference type="EMBL" id="CAEZUN010000004">
    <property type="protein sequence ID" value="CAB4591112.1"/>
    <property type="molecule type" value="Genomic_DNA"/>
</dbReference>
<name>A0A6J6FPS9_9ZZZZ</name>
<dbReference type="SUPFAM" id="SSF53067">
    <property type="entry name" value="Actin-like ATPase domain"/>
    <property type="match status" value="2"/>
</dbReference>
<dbReference type="NCBIfam" id="TIGR03725">
    <property type="entry name" value="T6A_YeaZ"/>
    <property type="match status" value="1"/>
</dbReference>
<dbReference type="PANTHER" id="PTHR11735:SF11">
    <property type="entry name" value="TRNA THREONYLCARBAMOYLADENOSINE BIOSYNTHESIS PROTEIN TSAB"/>
    <property type="match status" value="1"/>
</dbReference>
<proteinExistence type="predicted"/>
<dbReference type="AlphaFoldDB" id="A0A6J6FPS9"/>
<reference evidence="2" key="1">
    <citation type="submission" date="2020-05" db="EMBL/GenBank/DDBJ databases">
        <authorList>
            <person name="Chiriac C."/>
            <person name="Salcher M."/>
            <person name="Ghai R."/>
            <person name="Kavagutti S V."/>
        </authorList>
    </citation>
    <scope>NUCLEOTIDE SEQUENCE</scope>
</reference>
<dbReference type="PANTHER" id="PTHR11735">
    <property type="entry name" value="TRNA N6-ADENOSINE THREONYLCARBAMOYLTRANSFERASE"/>
    <property type="match status" value="1"/>
</dbReference>
<dbReference type="CDD" id="cd24032">
    <property type="entry name" value="ASKHA_NBD_TsaB"/>
    <property type="match status" value="1"/>
</dbReference>
<sequence length="237" mass="25341">MIVLAIDTSTDAVSVAVSNSKQLLASSHVLSDRRHAEQLAPIIKNVCEQADISMREIDVVGVDIGPGLFTGMRVGIASAKTIAQVLDVPIIGRSSLDILARSVATTDRVVLATIDARRGELYWAMYRNDVGSSIEVKPPVVGKVSDCVADVVDRGQATLIVGNGALRHRISISESLEATGLSIEWASDQLAQPSAGVLAVIVAELALHEQWQTAAELQALYLRAPDAEINWQTRVNL</sequence>
<dbReference type="Gene3D" id="3.30.420.40">
    <property type="match status" value="2"/>
</dbReference>
<dbReference type="InterPro" id="IPR022496">
    <property type="entry name" value="T6A_TsaB"/>
</dbReference>
<organism evidence="2">
    <name type="scientific">freshwater metagenome</name>
    <dbReference type="NCBI Taxonomy" id="449393"/>
    <lineage>
        <taxon>unclassified sequences</taxon>
        <taxon>metagenomes</taxon>
        <taxon>ecological metagenomes</taxon>
    </lineage>
</organism>
<dbReference type="Pfam" id="PF00814">
    <property type="entry name" value="TsaD"/>
    <property type="match status" value="1"/>
</dbReference>
<evidence type="ECO:0000313" key="2">
    <source>
        <dbReference type="EMBL" id="CAB4591112.1"/>
    </source>
</evidence>
<feature type="domain" description="Gcp-like" evidence="1">
    <location>
        <begin position="31"/>
        <end position="231"/>
    </location>
</feature>
<protein>
    <submittedName>
        <fullName evidence="2">Unannotated protein</fullName>
    </submittedName>
</protein>
<dbReference type="InterPro" id="IPR000905">
    <property type="entry name" value="Gcp-like_dom"/>
</dbReference>
<dbReference type="GO" id="GO:0005829">
    <property type="term" value="C:cytosol"/>
    <property type="evidence" value="ECO:0007669"/>
    <property type="project" value="TreeGrafter"/>
</dbReference>
<evidence type="ECO:0000259" key="1">
    <source>
        <dbReference type="Pfam" id="PF00814"/>
    </source>
</evidence>
<accession>A0A6J6FPS9</accession>
<gene>
    <name evidence="2" type="ORF">UFOPK1826_00064</name>
</gene>
<dbReference type="InterPro" id="IPR043129">
    <property type="entry name" value="ATPase_NBD"/>
</dbReference>